<feature type="compositionally biased region" description="Low complexity" evidence="5">
    <location>
        <begin position="996"/>
        <end position="1008"/>
    </location>
</feature>
<dbReference type="InterPro" id="IPR001611">
    <property type="entry name" value="Leu-rich_rpt"/>
</dbReference>
<dbReference type="EMBL" id="SPLM01000075">
    <property type="protein sequence ID" value="TMW61858.1"/>
    <property type="molecule type" value="Genomic_DNA"/>
</dbReference>
<sequence length="1008" mass="112694">MRGSRRIWSLLASLSLASTTVLAHSQAVNTSIPCPALSQEADQKPMLISNCQGVCGYEGFCVFFPYQYQDRCYGLFDSRCMQGDVCTFECFRKSPTSVYLYRTWDQLSDWMPRFIDDGKALVNASLVNSWSADDLSAVPKFGLFSGLTIYDVDDYDAGVYIPPIETLDMQLPDNIYLSEWNATSISIGSIKCPEFPTEAQHYDGLKTLWLENCGLTEFPWGESTAPRLETLFLGKNRIKELPNLPPSVQRIDLSGNQLDGIPPGLKDLENLTSIHLRHNPLGNIDAGDFPETMSGILILKNTSITKLPTNLNRLTKLRELSLSYNDFGSDFDASDLPPAIRTLEIAYCGLTSLPKLSADSTIDTLDISGNAIPVDELSNLPPTLSTLYFQDAGLKRIPVAVSSTMKTPIDLDFSNNPIEKIEEGELPETVGILVLNNTPLTNADIAYSAFPPRLTTVNITFSQLEEIPESLINGERKQTLNLAHNKIKTINATDAVKLYLQYNELETFDDAAAYAKYIDLSYNKLTSFKNTNADILKILLLRGNNLTTIPDSIFSLRNLQILDLRDNPITDYILTAQDWIFFQRVPVVRMDATQLRANCKDLVRFKEHLVCDPNGSLEPVMDASSDGSTDGFNVQKAEYNSSISTVTIALIVVALTLAVLIAAFVWYRHRKRHPSSQPYSSELDTKSTVHSDNYEVMLWCDEELLRHRLDPKLVQVERHLAAGTYGEVFLATYEGQRVVVKRLKNRDSSRAEIQQFVSEIKMMATFRFPKIVRFVGVVWTKESDIALVTEYMENGDLRAHLDKNKRRARDGWTIAKLRIALDIAEALVYLHSLDPPMIHRDLKSCNVLVDHEMSACLSDFGTTRAVDDSRTMTAEVGTALWMAPEVLSGLRYDQSADIYSLGVILSELDTHELPFRDDDQRESAQAADGTFIMGLVASGTIRVKFLPTCPADIVKLATQCTELDPAVRPSTLEVAYSLRSILRQEMQSGVRRSSKSNRASLSSRGRQI</sequence>
<dbReference type="Pfam" id="PF00560">
    <property type="entry name" value="LRR_1"/>
    <property type="match status" value="1"/>
</dbReference>
<dbReference type="InterPro" id="IPR050647">
    <property type="entry name" value="Plant_LRR-RLKs"/>
</dbReference>
<dbReference type="SMART" id="SM00369">
    <property type="entry name" value="LRR_TYP"/>
    <property type="match status" value="4"/>
</dbReference>
<reference evidence="9" key="1">
    <citation type="submission" date="2019-03" db="EMBL/GenBank/DDBJ databases">
        <title>Long read genome sequence of the mycoparasitic Pythium oligandrum ATCC 38472 isolated from sugarbeet rhizosphere.</title>
        <authorList>
            <person name="Gaulin E."/>
        </authorList>
    </citation>
    <scope>NUCLEOTIDE SEQUENCE</scope>
    <source>
        <strain evidence="9">ATCC 38472_TT</strain>
    </source>
</reference>
<evidence type="ECO:0000256" key="6">
    <source>
        <dbReference type="SAM" id="Phobius"/>
    </source>
</evidence>
<dbReference type="SUPFAM" id="SSF52047">
    <property type="entry name" value="RNI-like"/>
    <property type="match status" value="1"/>
</dbReference>
<keyword evidence="3" id="KW-0547">Nucleotide-binding</keyword>
<dbReference type="SMART" id="SM00364">
    <property type="entry name" value="LRR_BAC"/>
    <property type="match status" value="5"/>
</dbReference>
<dbReference type="PANTHER" id="PTHR48056">
    <property type="entry name" value="LRR RECEPTOR-LIKE SERINE/THREONINE-PROTEIN KINASE-RELATED"/>
    <property type="match status" value="1"/>
</dbReference>
<dbReference type="SMART" id="SM00220">
    <property type="entry name" value="S_TKc"/>
    <property type="match status" value="1"/>
</dbReference>
<evidence type="ECO:0000256" key="2">
    <source>
        <dbReference type="ARBA" id="ARBA00022737"/>
    </source>
</evidence>
<protein>
    <recommendedName>
        <fullName evidence="8">Protein kinase domain-containing protein</fullName>
    </recommendedName>
</protein>
<evidence type="ECO:0000256" key="4">
    <source>
        <dbReference type="ARBA" id="ARBA00022840"/>
    </source>
</evidence>
<dbReference type="PROSITE" id="PS51450">
    <property type="entry name" value="LRR"/>
    <property type="match status" value="2"/>
</dbReference>
<evidence type="ECO:0000256" key="3">
    <source>
        <dbReference type="ARBA" id="ARBA00022741"/>
    </source>
</evidence>
<feature type="chain" id="PRO_5035442694" description="Protein kinase domain-containing protein" evidence="7">
    <location>
        <begin position="24"/>
        <end position="1008"/>
    </location>
</feature>
<feature type="region of interest" description="Disordered" evidence="5">
    <location>
        <begin position="987"/>
        <end position="1008"/>
    </location>
</feature>
<dbReference type="InterPro" id="IPR011009">
    <property type="entry name" value="Kinase-like_dom_sf"/>
</dbReference>
<gene>
    <name evidence="9" type="ORF">Poli38472_010921</name>
</gene>
<keyword evidence="6" id="KW-1133">Transmembrane helix</keyword>
<dbReference type="InterPro" id="IPR000719">
    <property type="entry name" value="Prot_kinase_dom"/>
</dbReference>
<name>A0A8K1FKM2_PYTOL</name>
<dbReference type="Proteomes" id="UP000794436">
    <property type="component" value="Unassembled WGS sequence"/>
</dbReference>
<dbReference type="Pfam" id="PF00069">
    <property type="entry name" value="Pkinase"/>
    <property type="match status" value="1"/>
</dbReference>
<keyword evidence="6" id="KW-0472">Membrane</keyword>
<dbReference type="SUPFAM" id="SSF56112">
    <property type="entry name" value="Protein kinase-like (PK-like)"/>
    <property type="match status" value="1"/>
</dbReference>
<proteinExistence type="predicted"/>
<dbReference type="InterPro" id="IPR008271">
    <property type="entry name" value="Ser/Thr_kinase_AS"/>
</dbReference>
<evidence type="ECO:0000256" key="1">
    <source>
        <dbReference type="ARBA" id="ARBA00022614"/>
    </source>
</evidence>
<evidence type="ECO:0000313" key="10">
    <source>
        <dbReference type="Proteomes" id="UP000794436"/>
    </source>
</evidence>
<dbReference type="SUPFAM" id="SSF52058">
    <property type="entry name" value="L domain-like"/>
    <property type="match status" value="1"/>
</dbReference>
<dbReference type="GO" id="GO:0005524">
    <property type="term" value="F:ATP binding"/>
    <property type="evidence" value="ECO:0007669"/>
    <property type="project" value="UniProtKB-KW"/>
</dbReference>
<keyword evidence="7" id="KW-0732">Signal</keyword>
<keyword evidence="6" id="KW-0812">Transmembrane</keyword>
<dbReference type="AlphaFoldDB" id="A0A8K1FKM2"/>
<feature type="transmembrane region" description="Helical" evidence="6">
    <location>
        <begin position="646"/>
        <end position="667"/>
    </location>
</feature>
<dbReference type="GO" id="GO:0004672">
    <property type="term" value="F:protein kinase activity"/>
    <property type="evidence" value="ECO:0007669"/>
    <property type="project" value="InterPro"/>
</dbReference>
<evidence type="ECO:0000256" key="5">
    <source>
        <dbReference type="SAM" id="MobiDB-lite"/>
    </source>
</evidence>
<dbReference type="InterPro" id="IPR032675">
    <property type="entry name" value="LRR_dom_sf"/>
</dbReference>
<dbReference type="Gene3D" id="3.30.200.20">
    <property type="entry name" value="Phosphorylase Kinase, domain 1"/>
    <property type="match status" value="1"/>
</dbReference>
<dbReference type="PROSITE" id="PS50011">
    <property type="entry name" value="PROTEIN_KINASE_DOM"/>
    <property type="match status" value="1"/>
</dbReference>
<keyword evidence="4" id="KW-0067">ATP-binding</keyword>
<keyword evidence="2" id="KW-0677">Repeat</keyword>
<dbReference type="Pfam" id="PF13516">
    <property type="entry name" value="LRR_6"/>
    <property type="match status" value="2"/>
</dbReference>
<dbReference type="PANTHER" id="PTHR48056:SF81">
    <property type="entry name" value="RECEPTOR PROTEIN-TYROSINE KINASE CEPR1"/>
    <property type="match status" value="1"/>
</dbReference>
<accession>A0A8K1FKM2</accession>
<dbReference type="Gene3D" id="3.80.10.10">
    <property type="entry name" value="Ribonuclease Inhibitor"/>
    <property type="match status" value="3"/>
</dbReference>
<feature type="signal peptide" evidence="7">
    <location>
        <begin position="1"/>
        <end position="23"/>
    </location>
</feature>
<dbReference type="CDD" id="cd13999">
    <property type="entry name" value="STKc_MAP3K-like"/>
    <property type="match status" value="1"/>
</dbReference>
<dbReference type="PROSITE" id="PS00108">
    <property type="entry name" value="PROTEIN_KINASE_ST"/>
    <property type="match status" value="1"/>
</dbReference>
<feature type="domain" description="Protein kinase" evidence="8">
    <location>
        <begin position="714"/>
        <end position="982"/>
    </location>
</feature>
<evidence type="ECO:0000256" key="7">
    <source>
        <dbReference type="SAM" id="SignalP"/>
    </source>
</evidence>
<keyword evidence="10" id="KW-1185">Reference proteome</keyword>
<organism evidence="9 10">
    <name type="scientific">Pythium oligandrum</name>
    <name type="common">Mycoparasitic fungus</name>
    <dbReference type="NCBI Taxonomy" id="41045"/>
    <lineage>
        <taxon>Eukaryota</taxon>
        <taxon>Sar</taxon>
        <taxon>Stramenopiles</taxon>
        <taxon>Oomycota</taxon>
        <taxon>Peronosporomycetes</taxon>
        <taxon>Pythiales</taxon>
        <taxon>Pythiaceae</taxon>
        <taxon>Pythium</taxon>
    </lineage>
</organism>
<keyword evidence="1" id="KW-0433">Leucine-rich repeat</keyword>
<comment type="caution">
    <text evidence="9">The sequence shown here is derived from an EMBL/GenBank/DDBJ whole genome shotgun (WGS) entry which is preliminary data.</text>
</comment>
<evidence type="ECO:0000313" key="9">
    <source>
        <dbReference type="EMBL" id="TMW61858.1"/>
    </source>
</evidence>
<dbReference type="OrthoDB" id="1055097at2759"/>
<evidence type="ECO:0000259" key="8">
    <source>
        <dbReference type="PROSITE" id="PS50011"/>
    </source>
</evidence>
<dbReference type="Gene3D" id="1.10.510.10">
    <property type="entry name" value="Transferase(Phosphotransferase) domain 1"/>
    <property type="match status" value="1"/>
</dbReference>
<dbReference type="InterPro" id="IPR003591">
    <property type="entry name" value="Leu-rich_rpt_typical-subtyp"/>
</dbReference>